<evidence type="ECO:0000256" key="1">
    <source>
        <dbReference type="SAM" id="MobiDB-lite"/>
    </source>
</evidence>
<accession>A0ABN0YXP6</accession>
<evidence type="ECO:0008006" key="4">
    <source>
        <dbReference type="Google" id="ProtNLM"/>
    </source>
</evidence>
<keyword evidence="3" id="KW-1185">Reference proteome</keyword>
<reference evidence="2 3" key="1">
    <citation type="journal article" date="2019" name="Int. J. Syst. Evol. Microbiol.">
        <title>The Global Catalogue of Microorganisms (GCM) 10K type strain sequencing project: providing services to taxonomists for standard genome sequencing and annotation.</title>
        <authorList>
            <consortium name="The Broad Institute Genomics Platform"/>
            <consortium name="The Broad Institute Genome Sequencing Center for Infectious Disease"/>
            <person name="Wu L."/>
            <person name="Ma J."/>
        </authorList>
    </citation>
    <scope>NUCLEOTIDE SEQUENCE [LARGE SCALE GENOMIC DNA]</scope>
    <source>
        <strain evidence="2 3">JCM 4788</strain>
    </source>
</reference>
<proteinExistence type="predicted"/>
<comment type="caution">
    <text evidence="2">The sequence shown here is derived from an EMBL/GenBank/DDBJ whole genome shotgun (WGS) entry which is preliminary data.</text>
</comment>
<organism evidence="2 3">
    <name type="scientific">Streptomyces luteireticuli</name>
    <dbReference type="NCBI Taxonomy" id="173858"/>
    <lineage>
        <taxon>Bacteria</taxon>
        <taxon>Bacillati</taxon>
        <taxon>Actinomycetota</taxon>
        <taxon>Actinomycetes</taxon>
        <taxon>Kitasatosporales</taxon>
        <taxon>Streptomycetaceae</taxon>
        <taxon>Streptomyces</taxon>
    </lineage>
</organism>
<evidence type="ECO:0000313" key="3">
    <source>
        <dbReference type="Proteomes" id="UP001500879"/>
    </source>
</evidence>
<gene>
    <name evidence="2" type="ORF">GCM10010357_45440</name>
</gene>
<dbReference type="EMBL" id="BAAABX010000048">
    <property type="protein sequence ID" value="GAA0418987.1"/>
    <property type="molecule type" value="Genomic_DNA"/>
</dbReference>
<feature type="compositionally biased region" description="Low complexity" evidence="1">
    <location>
        <begin position="95"/>
        <end position="108"/>
    </location>
</feature>
<feature type="region of interest" description="Disordered" evidence="1">
    <location>
        <begin position="82"/>
        <end position="108"/>
    </location>
</feature>
<dbReference type="Proteomes" id="UP001500879">
    <property type="component" value="Unassembled WGS sequence"/>
</dbReference>
<protein>
    <recommendedName>
        <fullName evidence="4">DUF1259 domain-containing protein</fullName>
    </recommendedName>
</protein>
<evidence type="ECO:0000313" key="2">
    <source>
        <dbReference type="EMBL" id="GAA0418987.1"/>
    </source>
</evidence>
<sequence>MDGSGCRCVNFKLRSVGDRKAAVNGDFVMTAPEVQKVIQALRKGHIDVVELHQHSLTEQPRLFYLHFWAAADGVALARALRPAPDATGPAPPRPSASTSAGTPQWPFM</sequence>
<dbReference type="InterPro" id="IPR011094">
    <property type="entry name" value="Uncharacterised_LppY/LpqO"/>
</dbReference>
<name>A0ABN0YXP6_9ACTN</name>
<dbReference type="Pfam" id="PF07485">
    <property type="entry name" value="DUF1529"/>
    <property type="match status" value="1"/>
</dbReference>